<evidence type="ECO:0000256" key="3">
    <source>
        <dbReference type="ARBA" id="ARBA00022553"/>
    </source>
</evidence>
<dbReference type="FunFam" id="3.40.50.12780:FF:000016">
    <property type="entry name" value="Phenylacetate-coenzyme A ligase"/>
    <property type="match status" value="1"/>
</dbReference>
<dbReference type="SUPFAM" id="SSF56801">
    <property type="entry name" value="Acetyl-CoA synthetase-like"/>
    <property type="match status" value="1"/>
</dbReference>
<dbReference type="EMBL" id="LWLG01000002">
    <property type="protein sequence ID" value="OAQ21222.1"/>
    <property type="molecule type" value="Genomic_DNA"/>
</dbReference>
<dbReference type="InterPro" id="IPR028154">
    <property type="entry name" value="AMP-dep_Lig_C"/>
</dbReference>
<comment type="similarity">
    <text evidence="7 11">Belongs to the phenylacetyl-CoA ligase family.</text>
</comment>
<comment type="subunit">
    <text evidence="1">Monomer.</text>
</comment>
<evidence type="ECO:0000256" key="5">
    <source>
        <dbReference type="ARBA" id="ARBA00022741"/>
    </source>
</evidence>
<dbReference type="PANTHER" id="PTHR43439:SF2">
    <property type="entry name" value="ENZYME, PUTATIVE (JCVI)-RELATED"/>
    <property type="match status" value="1"/>
</dbReference>
<dbReference type="InterPro" id="IPR045851">
    <property type="entry name" value="AMP-bd_C_sf"/>
</dbReference>
<evidence type="ECO:0000256" key="10">
    <source>
        <dbReference type="ARBA" id="ARBA00075111"/>
    </source>
</evidence>
<proteinExistence type="inferred from homology"/>
<dbReference type="GO" id="GO:0000166">
    <property type="term" value="F:nucleotide binding"/>
    <property type="evidence" value="ECO:0007669"/>
    <property type="project" value="UniProtKB-KW"/>
</dbReference>
<evidence type="ECO:0000256" key="7">
    <source>
        <dbReference type="ARBA" id="ARBA00061566"/>
    </source>
</evidence>
<dbReference type="GO" id="GO:0047475">
    <property type="term" value="F:phenylacetate-CoA ligase activity"/>
    <property type="evidence" value="ECO:0007669"/>
    <property type="project" value="UniProtKB-EC"/>
</dbReference>
<evidence type="ECO:0000259" key="13">
    <source>
        <dbReference type="Pfam" id="PF14535"/>
    </source>
</evidence>
<name>A0A179D6Z8_9BACT</name>
<evidence type="ECO:0000256" key="8">
    <source>
        <dbReference type="ARBA" id="ARBA00066629"/>
    </source>
</evidence>
<dbReference type="InterPro" id="IPR051414">
    <property type="entry name" value="Adenylate-forming_Reductase"/>
</dbReference>
<keyword evidence="15" id="KW-1185">Reference proteome</keyword>
<evidence type="ECO:0000256" key="11">
    <source>
        <dbReference type="PIRNR" id="PIRNR006444"/>
    </source>
</evidence>
<dbReference type="Gene3D" id="3.40.50.12780">
    <property type="entry name" value="N-terminal domain of ligase-like"/>
    <property type="match status" value="1"/>
</dbReference>
<dbReference type="InterPro" id="IPR011880">
    <property type="entry name" value="PA_CoA_ligase"/>
</dbReference>
<evidence type="ECO:0000259" key="12">
    <source>
        <dbReference type="Pfam" id="PF00501"/>
    </source>
</evidence>
<protein>
    <recommendedName>
        <fullName evidence="9 11">Phenylacetate-coenzyme A ligase</fullName>
        <ecNumber evidence="8 11">6.2.1.30</ecNumber>
    </recommendedName>
    <alternativeName>
        <fullName evidence="10 11">Phenylacetyl-CoA ligase</fullName>
    </alternativeName>
</protein>
<dbReference type="Proteomes" id="UP000078390">
    <property type="component" value="Unassembled WGS sequence"/>
</dbReference>
<evidence type="ECO:0000256" key="9">
    <source>
        <dbReference type="ARBA" id="ARBA00068695"/>
    </source>
</evidence>
<evidence type="ECO:0000313" key="15">
    <source>
        <dbReference type="Proteomes" id="UP000078390"/>
    </source>
</evidence>
<keyword evidence="2" id="KW-0596">Phosphopantetheine</keyword>
<dbReference type="GO" id="GO:0010124">
    <property type="term" value="P:phenylacetate catabolic process"/>
    <property type="evidence" value="ECO:0007669"/>
    <property type="project" value="UniProtKB-UniRule"/>
</dbReference>
<reference evidence="14 15" key="1">
    <citation type="submission" date="2016-04" db="EMBL/GenBank/DDBJ databases">
        <title>Genome analysis of Thermosulfurimonas dismutans, the first thermophilic sulfur-disproportionating bacterium of the phylum Thermodesulfobacteria.</title>
        <authorList>
            <person name="Mardanov A.V."/>
            <person name="Beletsky A.V."/>
            <person name="Kadnikov V.V."/>
            <person name="Slobodkin A.I."/>
            <person name="Ravin N.V."/>
        </authorList>
    </citation>
    <scope>NUCLEOTIDE SEQUENCE [LARGE SCALE GENOMIC DNA]</scope>
    <source>
        <strain evidence="14 15">S95</strain>
    </source>
</reference>
<dbReference type="InterPro" id="IPR042099">
    <property type="entry name" value="ANL_N_sf"/>
</dbReference>
<comment type="function">
    <text evidence="11">Catalyzes the activation of phenylacetic acid (PA) to phenylacetyl-CoA (PA-CoA).</text>
</comment>
<dbReference type="Pfam" id="PF14535">
    <property type="entry name" value="AMP-binding_C_2"/>
    <property type="match status" value="1"/>
</dbReference>
<evidence type="ECO:0000256" key="4">
    <source>
        <dbReference type="ARBA" id="ARBA00022598"/>
    </source>
</evidence>
<dbReference type="EC" id="6.2.1.30" evidence="8 11"/>
<dbReference type="CDD" id="cd05913">
    <property type="entry name" value="PaaK"/>
    <property type="match status" value="1"/>
</dbReference>
<dbReference type="PATRIC" id="fig|999894.6.peg.444"/>
<dbReference type="Gene3D" id="3.30.300.30">
    <property type="match status" value="1"/>
</dbReference>
<comment type="pathway">
    <text evidence="6 11">Aromatic compound metabolism; phenylacetate degradation.</text>
</comment>
<sequence>MYQPRLETMPQEEIRKLQLERLKRTLAHIRDRNPDYHKRLGGIHPEDIKDLSDLEKLPFLTKDDLREAYPFGLACAPKEAFVRFHMSSGTTGTPVVNPFTRSDVEQWAEIMARCLSAAGVTHADVLQITPGFGLFNGGFGFHYGAERIGCFVVPIGPGRTLMQLKFMKDFGTTALGAISSYPLRLIEVAKEEGFDFRETRLRVGIFGAEVWSDETRKYIEEAMGIETFDIIGMTETGGVGLGIDCKAHEGLHVWEDHYLVEIVDPETGKALPDGEEGEMVVTTLTREGLPLIRYRTRDITRIISRERCSCGRTMLRVARIKGRTDDMLKVKGVNFYPRQVEEILMRHPETTPEYLIRFGKRAGKDFIEILVESKVQDETLRERLAEEIYNYLGFHAKVILLKEGELPRREGKAKRVEKVKE</sequence>
<feature type="domain" description="AMP-dependent ligase C-terminal" evidence="13">
    <location>
        <begin position="332"/>
        <end position="416"/>
    </location>
</feature>
<dbReference type="PIRSF" id="PIRSF006444">
    <property type="entry name" value="PaaK"/>
    <property type="match status" value="1"/>
</dbReference>
<dbReference type="STRING" id="999894.TDIS_0442"/>
<dbReference type="RefSeq" id="WP_068668874.1">
    <property type="nucleotide sequence ID" value="NZ_LWLG01000002.1"/>
</dbReference>
<feature type="domain" description="AMP-dependent synthetase/ligase" evidence="12">
    <location>
        <begin position="85"/>
        <end position="282"/>
    </location>
</feature>
<evidence type="ECO:0000313" key="14">
    <source>
        <dbReference type="EMBL" id="OAQ21222.1"/>
    </source>
</evidence>
<comment type="catalytic activity">
    <reaction evidence="11">
        <text>2-phenylacetate + ATP + CoA = phenylacetyl-CoA + AMP + diphosphate</text>
        <dbReference type="Rhea" id="RHEA:20956"/>
        <dbReference type="ChEBI" id="CHEBI:18401"/>
        <dbReference type="ChEBI" id="CHEBI:30616"/>
        <dbReference type="ChEBI" id="CHEBI:33019"/>
        <dbReference type="ChEBI" id="CHEBI:57287"/>
        <dbReference type="ChEBI" id="CHEBI:57390"/>
        <dbReference type="ChEBI" id="CHEBI:456215"/>
        <dbReference type="EC" id="6.2.1.30"/>
    </reaction>
</comment>
<dbReference type="PANTHER" id="PTHR43439">
    <property type="entry name" value="PHENYLACETATE-COENZYME A LIGASE"/>
    <property type="match status" value="1"/>
</dbReference>
<evidence type="ECO:0000256" key="2">
    <source>
        <dbReference type="ARBA" id="ARBA00022450"/>
    </source>
</evidence>
<gene>
    <name evidence="14" type="ORF">TDIS_0442</name>
</gene>
<accession>A0A179D6Z8</accession>
<organism evidence="14 15">
    <name type="scientific">Thermosulfurimonas dismutans</name>
    <dbReference type="NCBI Taxonomy" id="999894"/>
    <lineage>
        <taxon>Bacteria</taxon>
        <taxon>Pseudomonadati</taxon>
        <taxon>Thermodesulfobacteriota</taxon>
        <taxon>Thermodesulfobacteria</taxon>
        <taxon>Thermodesulfobacteriales</taxon>
        <taxon>Thermodesulfobacteriaceae</taxon>
        <taxon>Thermosulfurimonas</taxon>
    </lineage>
</organism>
<dbReference type="UniPathway" id="UPA00930"/>
<dbReference type="OrthoDB" id="580775at2"/>
<evidence type="ECO:0000256" key="6">
    <source>
        <dbReference type="ARBA" id="ARBA00060591"/>
    </source>
</evidence>
<dbReference type="Pfam" id="PF00501">
    <property type="entry name" value="AMP-binding"/>
    <property type="match status" value="1"/>
</dbReference>
<keyword evidence="4 11" id="KW-0436">Ligase</keyword>
<dbReference type="AlphaFoldDB" id="A0A179D6Z8"/>
<keyword evidence="5 11" id="KW-0547">Nucleotide-binding</keyword>
<comment type="caution">
    <text evidence="14">The sequence shown here is derived from an EMBL/GenBank/DDBJ whole genome shotgun (WGS) entry which is preliminary data.</text>
</comment>
<dbReference type="InterPro" id="IPR000873">
    <property type="entry name" value="AMP-dep_synth/lig_dom"/>
</dbReference>
<evidence type="ECO:0000256" key="1">
    <source>
        <dbReference type="ARBA" id="ARBA00011245"/>
    </source>
</evidence>
<keyword evidence="3" id="KW-0597">Phosphoprotein</keyword>